<feature type="chain" id="PRO_5022748187" evidence="1">
    <location>
        <begin position="18"/>
        <end position="199"/>
    </location>
</feature>
<evidence type="ECO:0000313" key="3">
    <source>
        <dbReference type="Proteomes" id="UP000321331"/>
    </source>
</evidence>
<dbReference type="EMBL" id="VMNF01000012">
    <property type="protein sequence ID" value="TXB99217.1"/>
    <property type="molecule type" value="Genomic_DNA"/>
</dbReference>
<sequence>MIRNTLVFAALAATAVAGPCKPNSPSTELLSTTIGSTETSYYETSVTEATSSAAVTETTDVVPSIASSDATTTAKVTTTSGSESTTTSADVCVQSLTAQNGEPPLADREADCHDFNIVTISSYEVTQTVYKRGSVIIIPTNAIARRAEGDAATTILPTGTPAYATYCDDPAAYYEACSELGVTAFTTTIPEPTTTTIYT</sequence>
<gene>
    <name evidence="2" type="ORF">FocTR4_00013493</name>
</gene>
<evidence type="ECO:0000313" key="2">
    <source>
        <dbReference type="EMBL" id="TXB99217.1"/>
    </source>
</evidence>
<proteinExistence type="predicted"/>
<dbReference type="Proteomes" id="UP000321331">
    <property type="component" value="Unassembled WGS sequence"/>
</dbReference>
<accession>A0A5C6SMR3</accession>
<reference evidence="2 3" key="1">
    <citation type="submission" date="2019-07" db="EMBL/GenBank/DDBJ databases">
        <title>The First High-Quality Draft Genome Sequence of the Causal Agent of the Current Panama Disease Epidemic.</title>
        <authorList>
            <person name="Warmington R.J."/>
            <person name="Kay W."/>
            <person name="Jeffries A."/>
            <person name="Bebber D."/>
            <person name="Moore K."/>
            <person name="Studholme D.J."/>
        </authorList>
    </citation>
    <scope>NUCLEOTIDE SEQUENCE [LARGE SCALE GENOMIC DNA]</scope>
    <source>
        <strain evidence="2 3">TR4</strain>
    </source>
</reference>
<dbReference type="AlphaFoldDB" id="A0A5C6SMR3"/>
<organism evidence="2 3">
    <name type="scientific">Fusarium oxysporum f. sp. cubense</name>
    <dbReference type="NCBI Taxonomy" id="61366"/>
    <lineage>
        <taxon>Eukaryota</taxon>
        <taxon>Fungi</taxon>
        <taxon>Dikarya</taxon>
        <taxon>Ascomycota</taxon>
        <taxon>Pezizomycotina</taxon>
        <taxon>Sordariomycetes</taxon>
        <taxon>Hypocreomycetidae</taxon>
        <taxon>Hypocreales</taxon>
        <taxon>Nectriaceae</taxon>
        <taxon>Fusarium</taxon>
        <taxon>Fusarium oxysporum species complex</taxon>
    </lineage>
</organism>
<evidence type="ECO:0000256" key="1">
    <source>
        <dbReference type="SAM" id="SignalP"/>
    </source>
</evidence>
<comment type="caution">
    <text evidence="2">The sequence shown here is derived from an EMBL/GenBank/DDBJ whole genome shotgun (WGS) entry which is preliminary data.</text>
</comment>
<name>A0A5C6SMR3_FUSOC</name>
<feature type="signal peptide" evidence="1">
    <location>
        <begin position="1"/>
        <end position="17"/>
    </location>
</feature>
<protein>
    <submittedName>
        <fullName evidence="2">Uncharacterized protein</fullName>
    </submittedName>
</protein>
<keyword evidence="1" id="KW-0732">Signal</keyword>